<dbReference type="Pfam" id="PF17827">
    <property type="entry name" value="PrmC_N"/>
    <property type="match status" value="1"/>
</dbReference>
<feature type="binding site" evidence="5">
    <location>
        <begin position="121"/>
        <end position="125"/>
    </location>
    <ligand>
        <name>S-adenosyl-L-methionine</name>
        <dbReference type="ChEBI" id="CHEBI:59789"/>
    </ligand>
</feature>
<keyword evidence="9" id="KW-1185">Reference proteome</keyword>
<dbReference type="InterPro" id="IPR040758">
    <property type="entry name" value="PrmC_N"/>
</dbReference>
<dbReference type="CDD" id="cd02440">
    <property type="entry name" value="AdoMet_MTases"/>
    <property type="match status" value="1"/>
</dbReference>
<evidence type="ECO:0000256" key="5">
    <source>
        <dbReference type="HAMAP-Rule" id="MF_02126"/>
    </source>
</evidence>
<protein>
    <recommendedName>
        <fullName evidence="5">Release factor glutamine methyltransferase</fullName>
        <shortName evidence="5">RF MTase</shortName>
        <ecNumber evidence="5">2.1.1.297</ecNumber>
    </recommendedName>
    <alternativeName>
        <fullName evidence="5">N5-glutamine methyltransferase PrmC</fullName>
    </alternativeName>
    <alternativeName>
        <fullName evidence="5">Protein-(glutamine-N5) MTase PrmC</fullName>
    </alternativeName>
    <alternativeName>
        <fullName evidence="5">Protein-glutamine N-methyltransferase PrmC</fullName>
    </alternativeName>
</protein>
<dbReference type="Gene3D" id="1.10.8.10">
    <property type="entry name" value="DNA helicase RuvA subunit, C-terminal domain"/>
    <property type="match status" value="1"/>
</dbReference>
<dbReference type="InterPro" id="IPR004556">
    <property type="entry name" value="HemK-like"/>
</dbReference>
<evidence type="ECO:0000259" key="7">
    <source>
        <dbReference type="Pfam" id="PF17827"/>
    </source>
</evidence>
<comment type="caution">
    <text evidence="8">The sequence shown here is derived from an EMBL/GenBank/DDBJ whole genome shotgun (WGS) entry which is preliminary data.</text>
</comment>
<evidence type="ECO:0000313" key="8">
    <source>
        <dbReference type="EMBL" id="MFD1411316.1"/>
    </source>
</evidence>
<name>A0ABW4BM65_9LACO</name>
<dbReference type="EC" id="2.1.1.297" evidence="5"/>
<dbReference type="InterPro" id="IPR019874">
    <property type="entry name" value="RF_methyltr_PrmC"/>
</dbReference>
<keyword evidence="2 5" id="KW-0808">Transferase</keyword>
<feature type="domain" description="Release factor glutamine methyltransferase N-terminal" evidence="7">
    <location>
        <begin position="9"/>
        <end position="76"/>
    </location>
</feature>
<dbReference type="Pfam" id="PF05175">
    <property type="entry name" value="MTS"/>
    <property type="match status" value="1"/>
</dbReference>
<dbReference type="PROSITE" id="PS00092">
    <property type="entry name" value="N6_MTASE"/>
    <property type="match status" value="1"/>
</dbReference>
<dbReference type="Gene3D" id="3.40.50.150">
    <property type="entry name" value="Vaccinia Virus protein VP39"/>
    <property type="match status" value="1"/>
</dbReference>
<organism evidence="8 9">
    <name type="scientific">Lapidilactobacillus gannanensis</name>
    <dbReference type="NCBI Taxonomy" id="2486002"/>
    <lineage>
        <taxon>Bacteria</taxon>
        <taxon>Bacillati</taxon>
        <taxon>Bacillota</taxon>
        <taxon>Bacilli</taxon>
        <taxon>Lactobacillales</taxon>
        <taxon>Lactobacillaceae</taxon>
        <taxon>Lapidilactobacillus</taxon>
    </lineage>
</organism>
<evidence type="ECO:0000256" key="4">
    <source>
        <dbReference type="ARBA" id="ARBA00048391"/>
    </source>
</evidence>
<feature type="domain" description="Methyltransferase small" evidence="6">
    <location>
        <begin position="105"/>
        <end position="196"/>
    </location>
</feature>
<dbReference type="HAMAP" id="MF_02126">
    <property type="entry name" value="RF_methyltr_PrmC"/>
    <property type="match status" value="1"/>
</dbReference>
<comment type="caution">
    <text evidence="5">Lacks conserved residue(s) required for the propagation of feature annotation.</text>
</comment>
<evidence type="ECO:0000256" key="3">
    <source>
        <dbReference type="ARBA" id="ARBA00022691"/>
    </source>
</evidence>
<dbReference type="InterPro" id="IPR002052">
    <property type="entry name" value="DNA_methylase_N6_adenine_CS"/>
</dbReference>
<dbReference type="InterPro" id="IPR029063">
    <property type="entry name" value="SAM-dependent_MTases_sf"/>
</dbReference>
<reference evidence="9" key="1">
    <citation type="journal article" date="2019" name="Int. J. Syst. Evol. Microbiol.">
        <title>The Global Catalogue of Microorganisms (GCM) 10K type strain sequencing project: providing services to taxonomists for standard genome sequencing and annotation.</title>
        <authorList>
            <consortium name="The Broad Institute Genomics Platform"/>
            <consortium name="The Broad Institute Genome Sequencing Center for Infectious Disease"/>
            <person name="Wu L."/>
            <person name="Ma J."/>
        </authorList>
    </citation>
    <scope>NUCLEOTIDE SEQUENCE [LARGE SCALE GENOMIC DNA]</scope>
    <source>
        <strain evidence="9">CCM 8937</strain>
    </source>
</reference>
<dbReference type="EMBL" id="JBHTOH010000038">
    <property type="protein sequence ID" value="MFD1411316.1"/>
    <property type="molecule type" value="Genomic_DNA"/>
</dbReference>
<accession>A0ABW4BM65</accession>
<keyword evidence="1 5" id="KW-0489">Methyltransferase</keyword>
<dbReference type="InterPro" id="IPR050320">
    <property type="entry name" value="N5-glutamine_MTase"/>
</dbReference>
<sequence>MNRPTYYKALKWAFLLLKEKQLDEQAAEYILLERQKWTKTDLIFKERSEMPVAAWQQFQADVATLLTGQPAQYILGQAWFYDLPLKVTPATLIPRPETELLVAWLLESTPATKALRILDVGTGSGAIALAIKHELPASDVWASDISEAALAVAQENAQHLQLAIHFRQGDLLAAVDNEQFDIIISNPPYISRSETRVMDYSVKNFEPQQALYADNQGLALYQQLAQTVAAHLKPAGQLFLEFGYQQAASIREIYQQALPQATIQIKQDLAGWPRMARIKLPD</sequence>
<dbReference type="InterPro" id="IPR007848">
    <property type="entry name" value="Small_mtfrase_dom"/>
</dbReference>
<feature type="binding site" evidence="5">
    <location>
        <position position="186"/>
    </location>
    <ligand>
        <name>S-adenosyl-L-methionine</name>
        <dbReference type="ChEBI" id="CHEBI:59789"/>
    </ligand>
</feature>
<gene>
    <name evidence="5 8" type="primary">prmC</name>
    <name evidence="8" type="ORF">ACFQ4R_06850</name>
</gene>
<evidence type="ECO:0000313" key="9">
    <source>
        <dbReference type="Proteomes" id="UP001597191"/>
    </source>
</evidence>
<comment type="function">
    <text evidence="5">Methylates the class 1 translation termination release factors RF1/PrfA and RF2/PrfB on the glutamine residue of the universally conserved GGQ motif.</text>
</comment>
<feature type="binding site" evidence="5">
    <location>
        <position position="144"/>
    </location>
    <ligand>
        <name>S-adenosyl-L-methionine</name>
        <dbReference type="ChEBI" id="CHEBI:59789"/>
    </ligand>
</feature>
<dbReference type="RefSeq" id="WP_125647336.1">
    <property type="nucleotide sequence ID" value="NZ_JBHTOH010000038.1"/>
</dbReference>
<dbReference type="NCBIfam" id="TIGR03534">
    <property type="entry name" value="RF_mod_PrmC"/>
    <property type="match status" value="1"/>
</dbReference>
<proteinExistence type="inferred from homology"/>
<feature type="binding site" evidence="5">
    <location>
        <begin position="186"/>
        <end position="189"/>
    </location>
    <ligand>
        <name>substrate</name>
    </ligand>
</feature>
<dbReference type="Proteomes" id="UP001597191">
    <property type="component" value="Unassembled WGS sequence"/>
</dbReference>
<dbReference type="NCBIfam" id="TIGR00536">
    <property type="entry name" value="hemK_fam"/>
    <property type="match status" value="1"/>
</dbReference>
<evidence type="ECO:0000259" key="6">
    <source>
        <dbReference type="Pfam" id="PF05175"/>
    </source>
</evidence>
<evidence type="ECO:0000256" key="2">
    <source>
        <dbReference type="ARBA" id="ARBA00022679"/>
    </source>
</evidence>
<keyword evidence="3 5" id="KW-0949">S-adenosyl-L-methionine</keyword>
<evidence type="ECO:0000256" key="1">
    <source>
        <dbReference type="ARBA" id="ARBA00022603"/>
    </source>
</evidence>
<comment type="catalytic activity">
    <reaction evidence="4 5">
        <text>L-glutaminyl-[peptide chain release factor] + S-adenosyl-L-methionine = N(5)-methyl-L-glutaminyl-[peptide chain release factor] + S-adenosyl-L-homocysteine + H(+)</text>
        <dbReference type="Rhea" id="RHEA:42896"/>
        <dbReference type="Rhea" id="RHEA-COMP:10271"/>
        <dbReference type="Rhea" id="RHEA-COMP:10272"/>
        <dbReference type="ChEBI" id="CHEBI:15378"/>
        <dbReference type="ChEBI" id="CHEBI:30011"/>
        <dbReference type="ChEBI" id="CHEBI:57856"/>
        <dbReference type="ChEBI" id="CHEBI:59789"/>
        <dbReference type="ChEBI" id="CHEBI:61891"/>
        <dbReference type="EC" id="2.1.1.297"/>
    </reaction>
</comment>
<dbReference type="GO" id="GO:0102559">
    <property type="term" value="F:peptide chain release factor N(5)-glutamine methyltransferase activity"/>
    <property type="evidence" value="ECO:0007669"/>
    <property type="project" value="UniProtKB-EC"/>
</dbReference>
<dbReference type="SUPFAM" id="SSF53335">
    <property type="entry name" value="S-adenosyl-L-methionine-dependent methyltransferases"/>
    <property type="match status" value="1"/>
</dbReference>
<dbReference type="GO" id="GO:0032259">
    <property type="term" value="P:methylation"/>
    <property type="evidence" value="ECO:0007669"/>
    <property type="project" value="UniProtKB-KW"/>
</dbReference>
<comment type="similarity">
    <text evidence="5">Belongs to the protein N5-glutamine methyltransferase family. PrmC subfamily.</text>
</comment>
<dbReference type="PANTHER" id="PTHR18895">
    <property type="entry name" value="HEMK METHYLTRANSFERASE"/>
    <property type="match status" value="1"/>
</dbReference>
<dbReference type="PANTHER" id="PTHR18895:SF74">
    <property type="entry name" value="MTRF1L RELEASE FACTOR GLUTAMINE METHYLTRANSFERASE"/>
    <property type="match status" value="1"/>
</dbReference>